<accession>A0AAN6S949</accession>
<dbReference type="Pfam" id="PF26640">
    <property type="entry name" value="DUF8212"/>
    <property type="match status" value="1"/>
</dbReference>
<organism evidence="3 4">
    <name type="scientific">Diplogelasinospora grovesii</name>
    <dbReference type="NCBI Taxonomy" id="303347"/>
    <lineage>
        <taxon>Eukaryota</taxon>
        <taxon>Fungi</taxon>
        <taxon>Dikarya</taxon>
        <taxon>Ascomycota</taxon>
        <taxon>Pezizomycotina</taxon>
        <taxon>Sordariomycetes</taxon>
        <taxon>Sordariomycetidae</taxon>
        <taxon>Sordariales</taxon>
        <taxon>Diplogelasinosporaceae</taxon>
        <taxon>Diplogelasinospora</taxon>
    </lineage>
</organism>
<feature type="domain" description="Heterokaryon incompatibility" evidence="1">
    <location>
        <begin position="22"/>
        <end position="114"/>
    </location>
</feature>
<dbReference type="Pfam" id="PF06985">
    <property type="entry name" value="HET"/>
    <property type="match status" value="1"/>
</dbReference>
<evidence type="ECO:0000259" key="2">
    <source>
        <dbReference type="Pfam" id="PF26640"/>
    </source>
</evidence>
<feature type="domain" description="DUF8212" evidence="2">
    <location>
        <begin position="225"/>
        <end position="255"/>
    </location>
</feature>
<dbReference type="InterPro" id="IPR010730">
    <property type="entry name" value="HET"/>
</dbReference>
<sequence>MRLIDAKTFELKEFMGSNVPQYAILSHTWEDGEVTFQDYTQLTRTELRKKKGYTKIERTCRLALNSGIKWAWVDTCCIDKTSSAELTEAINSMFRWYAESAVCYAYLSDLEADKKHDGTVEKYRHCRWFTRGWTLQELIAPRRLGFYNRKWEFQGEKQDLGAELAEITKISKRILGDSSLLQTVSVAQRMSWAAGRQTTRTEDMAYCLLGIFDVQIPLLYGEGSKAFTRLQEEVAKESNDLSLFAWRSASTSSQKYAGILASSPDAFARSADIELWGYPMFNDECLMTSKGLRVTPSTGSGLAWGKDGTYVLGLKCHYQNSRKTLGIFLRQHGDDVYTRIWPDELAQSSGDGDFGRIVKNRTSYMMKTVTPVLSVSLTTSHRQAINLQNALKSLSKRGFSVADASFQPRGHWDSQREMFLTQGVSDFSYVVRFGRSPLGPLTLVCRLHSPDLSVSLDRDGHSSGGKTIITQTKSGEEVLTARVEKGSMQGQLVFFVHVDYEHLENSWR</sequence>
<dbReference type="EMBL" id="MU853760">
    <property type="protein sequence ID" value="KAK3944376.1"/>
    <property type="molecule type" value="Genomic_DNA"/>
</dbReference>
<evidence type="ECO:0000313" key="3">
    <source>
        <dbReference type="EMBL" id="KAK3944376.1"/>
    </source>
</evidence>
<name>A0AAN6S949_9PEZI</name>
<dbReference type="PANTHER" id="PTHR10622">
    <property type="entry name" value="HET DOMAIN-CONTAINING PROTEIN"/>
    <property type="match status" value="1"/>
</dbReference>
<evidence type="ECO:0000259" key="1">
    <source>
        <dbReference type="Pfam" id="PF06985"/>
    </source>
</evidence>
<comment type="caution">
    <text evidence="3">The sequence shown here is derived from an EMBL/GenBank/DDBJ whole genome shotgun (WGS) entry which is preliminary data.</text>
</comment>
<dbReference type="Proteomes" id="UP001303473">
    <property type="component" value="Unassembled WGS sequence"/>
</dbReference>
<evidence type="ECO:0000313" key="4">
    <source>
        <dbReference type="Proteomes" id="UP001303473"/>
    </source>
</evidence>
<keyword evidence="4" id="KW-1185">Reference proteome</keyword>
<dbReference type="AlphaFoldDB" id="A0AAN6S949"/>
<dbReference type="PANTHER" id="PTHR10622:SF12">
    <property type="entry name" value="HET DOMAIN-CONTAINING PROTEIN"/>
    <property type="match status" value="1"/>
</dbReference>
<proteinExistence type="predicted"/>
<protein>
    <submittedName>
        <fullName evidence="3">HET-domain-containing protein</fullName>
    </submittedName>
</protein>
<dbReference type="InterPro" id="IPR058525">
    <property type="entry name" value="DUF8212"/>
</dbReference>
<gene>
    <name evidence="3" type="ORF">QBC46DRAFT_305669</name>
</gene>
<reference evidence="4" key="1">
    <citation type="journal article" date="2023" name="Mol. Phylogenet. Evol.">
        <title>Genome-scale phylogeny and comparative genomics of the fungal order Sordariales.</title>
        <authorList>
            <person name="Hensen N."/>
            <person name="Bonometti L."/>
            <person name="Westerberg I."/>
            <person name="Brannstrom I.O."/>
            <person name="Guillou S."/>
            <person name="Cros-Aarteil S."/>
            <person name="Calhoun S."/>
            <person name="Haridas S."/>
            <person name="Kuo A."/>
            <person name="Mondo S."/>
            <person name="Pangilinan J."/>
            <person name="Riley R."/>
            <person name="LaButti K."/>
            <person name="Andreopoulos B."/>
            <person name="Lipzen A."/>
            <person name="Chen C."/>
            <person name="Yan M."/>
            <person name="Daum C."/>
            <person name="Ng V."/>
            <person name="Clum A."/>
            <person name="Steindorff A."/>
            <person name="Ohm R.A."/>
            <person name="Martin F."/>
            <person name="Silar P."/>
            <person name="Natvig D.O."/>
            <person name="Lalanne C."/>
            <person name="Gautier V."/>
            <person name="Ament-Velasquez S.L."/>
            <person name="Kruys A."/>
            <person name="Hutchinson M.I."/>
            <person name="Powell A.J."/>
            <person name="Barry K."/>
            <person name="Miller A.N."/>
            <person name="Grigoriev I.V."/>
            <person name="Debuchy R."/>
            <person name="Gladieux P."/>
            <person name="Hiltunen Thoren M."/>
            <person name="Johannesson H."/>
        </authorList>
    </citation>
    <scope>NUCLEOTIDE SEQUENCE [LARGE SCALE GENOMIC DNA]</scope>
    <source>
        <strain evidence="4">CBS 340.73</strain>
    </source>
</reference>